<dbReference type="InterPro" id="IPR008927">
    <property type="entry name" value="6-PGluconate_DH-like_C_sf"/>
</dbReference>
<dbReference type="Gene3D" id="3.40.50.720">
    <property type="entry name" value="NAD(P)-binding Rossmann-like Domain"/>
    <property type="match status" value="2"/>
</dbReference>
<dbReference type="Proteomes" id="UP000035704">
    <property type="component" value="Chromosome"/>
</dbReference>
<dbReference type="AlphaFoldDB" id="A0A0D8ICS0"/>
<gene>
    <name evidence="2" type="primary">ugd</name>
    <name evidence="2" type="ORF">CACET_c17700</name>
</gene>
<keyword evidence="2" id="KW-0560">Oxidoreductase</keyword>
<dbReference type="SUPFAM" id="SSF52413">
    <property type="entry name" value="UDP-glucose/GDP-mannose dehydrogenase C-terminal domain"/>
    <property type="match status" value="1"/>
</dbReference>
<dbReference type="GO" id="GO:0000271">
    <property type="term" value="P:polysaccharide biosynthetic process"/>
    <property type="evidence" value="ECO:0007669"/>
    <property type="project" value="InterPro"/>
</dbReference>
<dbReference type="NCBIfam" id="TIGR03026">
    <property type="entry name" value="NDP-sugDHase"/>
    <property type="match status" value="1"/>
</dbReference>
<organism evidence="2 3">
    <name type="scientific">Clostridium aceticum</name>
    <dbReference type="NCBI Taxonomy" id="84022"/>
    <lineage>
        <taxon>Bacteria</taxon>
        <taxon>Bacillati</taxon>
        <taxon>Bacillota</taxon>
        <taxon>Clostridia</taxon>
        <taxon>Eubacteriales</taxon>
        <taxon>Clostridiaceae</taxon>
        <taxon>Clostridium</taxon>
    </lineage>
</organism>
<dbReference type="Pfam" id="PF03721">
    <property type="entry name" value="UDPG_MGDP_dh_N"/>
    <property type="match status" value="1"/>
</dbReference>
<dbReference type="PIRSF" id="PIRSF000124">
    <property type="entry name" value="UDPglc_GDPman_dh"/>
    <property type="match status" value="1"/>
</dbReference>
<evidence type="ECO:0000313" key="2">
    <source>
        <dbReference type="EMBL" id="AKL95218.1"/>
    </source>
</evidence>
<dbReference type="InterPro" id="IPR036291">
    <property type="entry name" value="NAD(P)-bd_dom_sf"/>
</dbReference>
<dbReference type="Pfam" id="PF00984">
    <property type="entry name" value="UDPG_MGDP_dh"/>
    <property type="match status" value="1"/>
</dbReference>
<dbReference type="PANTHER" id="PTHR43491">
    <property type="entry name" value="UDP-N-ACETYL-D-MANNOSAMINE DEHYDROGENASE"/>
    <property type="match status" value="1"/>
</dbReference>
<dbReference type="InterPro" id="IPR036220">
    <property type="entry name" value="UDP-Glc/GDP-Man_DH_C_sf"/>
</dbReference>
<dbReference type="SUPFAM" id="SSF51735">
    <property type="entry name" value="NAD(P)-binding Rossmann-fold domains"/>
    <property type="match status" value="1"/>
</dbReference>
<dbReference type="GO" id="GO:0003979">
    <property type="term" value="F:UDP-glucose 6-dehydrogenase activity"/>
    <property type="evidence" value="ECO:0007669"/>
    <property type="project" value="UniProtKB-EC"/>
</dbReference>
<protein>
    <submittedName>
        <fullName evidence="2">UDP-glucose 6-dehydrogenase Ugd</fullName>
        <ecNumber evidence="2">1.1.1.22</ecNumber>
    </submittedName>
</protein>
<dbReference type="PATRIC" id="fig|84022.5.peg.3227"/>
<dbReference type="Pfam" id="PF03720">
    <property type="entry name" value="UDPG_MGDP_dh_C"/>
    <property type="match status" value="1"/>
</dbReference>
<dbReference type="SUPFAM" id="SSF48179">
    <property type="entry name" value="6-phosphogluconate dehydrogenase C-terminal domain-like"/>
    <property type="match status" value="1"/>
</dbReference>
<dbReference type="InterPro" id="IPR014026">
    <property type="entry name" value="UDP-Glc/GDP-Man_DH_dimer"/>
</dbReference>
<dbReference type="RefSeq" id="WP_044823935.1">
    <property type="nucleotide sequence ID" value="NZ_CP009687.1"/>
</dbReference>
<reference evidence="2 3" key="1">
    <citation type="submission" date="2014-10" db="EMBL/GenBank/DDBJ databases">
        <title>Genome sequence of Clostridium aceticum DSM 1496.</title>
        <authorList>
            <person name="Poehlein A."/>
            <person name="Schiel-Bengelsdorf B."/>
            <person name="Gottschalk G."/>
            <person name="Duerre P."/>
            <person name="Daniel R."/>
        </authorList>
    </citation>
    <scope>NUCLEOTIDE SEQUENCE [LARGE SCALE GENOMIC DNA]</scope>
    <source>
        <strain evidence="2 3">DSM 1496</strain>
    </source>
</reference>
<proteinExistence type="inferred from homology"/>
<dbReference type="EC" id="1.1.1.22" evidence="2"/>
<dbReference type="KEGG" id="cace:CACET_c17700"/>
<comment type="similarity">
    <text evidence="1">Belongs to the UDP-glucose/GDP-mannose dehydrogenase family.</text>
</comment>
<keyword evidence="3" id="KW-1185">Reference proteome</keyword>
<evidence type="ECO:0000313" key="3">
    <source>
        <dbReference type="Proteomes" id="UP000035704"/>
    </source>
</evidence>
<evidence type="ECO:0000256" key="1">
    <source>
        <dbReference type="PIRNR" id="PIRNR000124"/>
    </source>
</evidence>
<dbReference type="InterPro" id="IPR017476">
    <property type="entry name" value="UDP-Glc/GDP-Man"/>
</dbReference>
<dbReference type="InterPro" id="IPR001732">
    <property type="entry name" value="UDP-Glc/GDP-Man_DH_N"/>
</dbReference>
<dbReference type="STRING" id="84022.CACET_c17700"/>
<dbReference type="EMBL" id="CP009687">
    <property type="protein sequence ID" value="AKL95218.1"/>
    <property type="molecule type" value="Genomic_DNA"/>
</dbReference>
<dbReference type="OrthoDB" id="9803238at2"/>
<dbReference type="GO" id="GO:0051287">
    <property type="term" value="F:NAD binding"/>
    <property type="evidence" value="ECO:0007669"/>
    <property type="project" value="InterPro"/>
</dbReference>
<sequence>MSLKNKIINKEAIVGIVGLGYVGLPLAVSIAVSGYKVIGIEVDEEKVAKLLKGVSYIKDVSDESIEKEVRKGSLLGTSDYKKMSQTDVIIICVPTPLKDNTPDVSYIYQTVKNIKQYAKKPSLIILESTSYPGTTEEVIMKELEGDGWILGKDFNLCFSPERVDPGNELFNLKNTPKIVGGISQQCTELAGLLYEKVANEVFFVSSAKTAEMVKLLENTFRSINIAFINEMALMCEKMELNIWEVLEAASTKPFGFMTFYPGPGIGGHCIPIDPNYLEWKAQTFNFSSRFIRLATEINESMPEYIVSTIGEILKTESKSLEGSKVLIVGVAYKKDIDDIRESPAFKIRNMLVNNKATVDYHDPYVKEIIIDNKKIYSIELNEENLKQYDCAVIITNHSTIDYRLLIENTKIIYDTRNAIREKNERVFSLGGVKHRYESKNKW</sequence>
<dbReference type="PANTHER" id="PTHR43491:SF1">
    <property type="entry name" value="UDP-N-ACETYL-D-MANNOSAMINE DEHYDROGENASE"/>
    <property type="match status" value="1"/>
</dbReference>
<name>A0A0D8ICS0_9CLOT</name>
<dbReference type="PIRSF" id="PIRSF500136">
    <property type="entry name" value="UDP_ManNAc_DH"/>
    <property type="match status" value="1"/>
</dbReference>
<dbReference type="InterPro" id="IPR014027">
    <property type="entry name" value="UDP-Glc/GDP-Man_DH_C"/>
</dbReference>
<dbReference type="InterPro" id="IPR028359">
    <property type="entry name" value="UDP_ManNAc/GlcNAc_DH"/>
</dbReference>
<accession>A0A0D8ICS0</accession>
<dbReference type="GO" id="GO:0016628">
    <property type="term" value="F:oxidoreductase activity, acting on the CH-CH group of donors, NAD or NADP as acceptor"/>
    <property type="evidence" value="ECO:0007669"/>
    <property type="project" value="InterPro"/>
</dbReference>
<dbReference type="SMART" id="SM00984">
    <property type="entry name" value="UDPG_MGDP_dh_C"/>
    <property type="match status" value="1"/>
</dbReference>